<dbReference type="InterPro" id="IPR017853">
    <property type="entry name" value="GH"/>
</dbReference>
<comment type="caution">
    <text evidence="3">The sequence shown here is derived from an EMBL/GenBank/DDBJ whole genome shotgun (WGS) entry which is preliminary data.</text>
</comment>
<evidence type="ECO:0000313" key="3">
    <source>
        <dbReference type="EMBL" id="KAF5325323.1"/>
    </source>
</evidence>
<dbReference type="Gene3D" id="3.20.20.80">
    <property type="entry name" value="Glycosidases"/>
    <property type="match status" value="1"/>
</dbReference>
<dbReference type="OrthoDB" id="2338662at2759"/>
<sequence>MTFTISNGLWTKGTTLLLIVHALSRRAQSSSTWCGKHYLAGDPVVDPQGRFSAVLDATVVAPLYRLQCLPRIQPLIQEDACDTVSILISIEGLPRYDSVVPANLPMISLAIDVEGQNVLLESINATKPRNIDHEAHISICSTIMPRRESFNISCRARIEHPDGQGLILDATSTLSYLPTPKDGSVTKLDRKTGGMLVKAASGSFEPIFPIGFYTDFGGYLATNLTILDELKKQGFNVVHPVPPFEDNAALEAILNRMDEIGLYLMYDMRHSYRDLQALTEQVERIKHHKSLLLWYTADEPDGPGDPLDATPASYDRIYELDGYHPISLALNCQDHFFKEYVSGADVVLLDVYMIGVNAVFSSKYDAPCTREFGCCGCDNCEGQFDDLRQRLDDANARLRVLEWDRMKFIWSVTQAFGGSEFWSRPPTGREWLVQAIISINHGIIPWIDPTPNDIKQAASRLALVLPRMTRFLFTPNTIFARQVTPALDIASWSIGPEVLWLATNLSNDTVGGVTLPVSAEGITGRPLPYQWLLSENAVITPDGVLVLGPFGSAILVSSKLHLVAQPQSTEHDEL</sequence>
<dbReference type="Proteomes" id="UP000567179">
    <property type="component" value="Unassembled WGS sequence"/>
</dbReference>
<dbReference type="EMBL" id="JAACJJ010000015">
    <property type="protein sequence ID" value="KAF5325323.1"/>
    <property type="molecule type" value="Genomic_DNA"/>
</dbReference>
<reference evidence="3 4" key="1">
    <citation type="journal article" date="2020" name="ISME J.">
        <title>Uncovering the hidden diversity of litter-decomposition mechanisms in mushroom-forming fungi.</title>
        <authorList>
            <person name="Floudas D."/>
            <person name="Bentzer J."/>
            <person name="Ahren D."/>
            <person name="Johansson T."/>
            <person name="Persson P."/>
            <person name="Tunlid A."/>
        </authorList>
    </citation>
    <scope>NUCLEOTIDE SEQUENCE [LARGE SCALE GENOMIC DNA]</scope>
    <source>
        <strain evidence="3 4">CBS 101986</strain>
    </source>
</reference>
<keyword evidence="2" id="KW-0732">Signal</keyword>
<dbReference type="AlphaFoldDB" id="A0A8H5BLG4"/>
<evidence type="ECO:0000256" key="1">
    <source>
        <dbReference type="SAM" id="Coils"/>
    </source>
</evidence>
<feature type="coiled-coil region" evidence="1">
    <location>
        <begin position="377"/>
        <end position="404"/>
    </location>
</feature>
<protein>
    <submittedName>
        <fullName evidence="3">Uncharacterized protein</fullName>
    </submittedName>
</protein>
<feature type="signal peptide" evidence="2">
    <location>
        <begin position="1"/>
        <end position="29"/>
    </location>
</feature>
<gene>
    <name evidence="3" type="ORF">D9619_009801</name>
</gene>
<proteinExistence type="predicted"/>
<keyword evidence="1" id="KW-0175">Coiled coil</keyword>
<organism evidence="3 4">
    <name type="scientific">Psilocybe cf. subviscida</name>
    <dbReference type="NCBI Taxonomy" id="2480587"/>
    <lineage>
        <taxon>Eukaryota</taxon>
        <taxon>Fungi</taxon>
        <taxon>Dikarya</taxon>
        <taxon>Basidiomycota</taxon>
        <taxon>Agaricomycotina</taxon>
        <taxon>Agaricomycetes</taxon>
        <taxon>Agaricomycetidae</taxon>
        <taxon>Agaricales</taxon>
        <taxon>Agaricineae</taxon>
        <taxon>Strophariaceae</taxon>
        <taxon>Psilocybe</taxon>
    </lineage>
</organism>
<dbReference type="SUPFAM" id="SSF51445">
    <property type="entry name" value="(Trans)glycosidases"/>
    <property type="match status" value="1"/>
</dbReference>
<name>A0A8H5BLG4_9AGAR</name>
<evidence type="ECO:0000313" key="4">
    <source>
        <dbReference type="Proteomes" id="UP000567179"/>
    </source>
</evidence>
<evidence type="ECO:0000256" key="2">
    <source>
        <dbReference type="SAM" id="SignalP"/>
    </source>
</evidence>
<feature type="chain" id="PRO_5034609443" evidence="2">
    <location>
        <begin position="30"/>
        <end position="574"/>
    </location>
</feature>
<keyword evidence="4" id="KW-1185">Reference proteome</keyword>
<accession>A0A8H5BLG4</accession>